<protein>
    <submittedName>
        <fullName evidence="1">Uncharacterized protein</fullName>
    </submittedName>
</protein>
<gene>
    <name evidence="1" type="ORF">BN1708_017088</name>
</gene>
<dbReference type="EMBL" id="CVQH01001980">
    <property type="protein sequence ID" value="CRK07724.1"/>
    <property type="molecule type" value="Genomic_DNA"/>
</dbReference>
<organism evidence="1 2">
    <name type="scientific">Verticillium longisporum</name>
    <name type="common">Verticillium dahliae var. longisporum</name>
    <dbReference type="NCBI Taxonomy" id="100787"/>
    <lineage>
        <taxon>Eukaryota</taxon>
        <taxon>Fungi</taxon>
        <taxon>Dikarya</taxon>
        <taxon>Ascomycota</taxon>
        <taxon>Pezizomycotina</taxon>
        <taxon>Sordariomycetes</taxon>
        <taxon>Hypocreomycetidae</taxon>
        <taxon>Glomerellales</taxon>
        <taxon>Plectosphaerellaceae</taxon>
        <taxon>Verticillium</taxon>
    </lineage>
</organism>
<evidence type="ECO:0000313" key="1">
    <source>
        <dbReference type="EMBL" id="CRK07724.1"/>
    </source>
</evidence>
<reference evidence="1 2" key="1">
    <citation type="submission" date="2015-05" db="EMBL/GenBank/DDBJ databases">
        <authorList>
            <person name="Wang D.B."/>
            <person name="Wang M."/>
        </authorList>
    </citation>
    <scope>NUCLEOTIDE SEQUENCE [LARGE SCALE GENOMIC DNA]</scope>
    <source>
        <strain evidence="1">VL1</strain>
    </source>
</reference>
<keyword evidence="2" id="KW-1185">Reference proteome</keyword>
<proteinExistence type="predicted"/>
<dbReference type="AlphaFoldDB" id="A0A0G4KKD5"/>
<dbReference type="STRING" id="100787.A0A0G4KKD5"/>
<name>A0A0G4KKD5_VERLO</name>
<dbReference type="Proteomes" id="UP000044602">
    <property type="component" value="Unassembled WGS sequence"/>
</dbReference>
<evidence type="ECO:0000313" key="2">
    <source>
        <dbReference type="Proteomes" id="UP000044602"/>
    </source>
</evidence>
<accession>A0A0G4KKD5</accession>
<sequence length="119" mass="13418">MVTLQDNAHFVSDLQPLKDLICIILRLPTHNSIVELKHMALEITECLTPYMSLGSDDPLYQVLLEQLKSTDRGMILGGLRALGRISMKLANTNKLSNVPAETLENITRWLQLNDDDLMD</sequence>
<feature type="non-terminal residue" evidence="1">
    <location>
        <position position="119"/>
    </location>
</feature>